<evidence type="ECO:0000313" key="3">
    <source>
        <dbReference type="Proteomes" id="UP000734511"/>
    </source>
</evidence>
<evidence type="ECO:0000256" key="1">
    <source>
        <dbReference type="SAM" id="MobiDB-lite"/>
    </source>
</evidence>
<proteinExistence type="predicted"/>
<accession>A0ABX0ZVF0</accession>
<feature type="compositionally biased region" description="Pro residues" evidence="1">
    <location>
        <begin position="175"/>
        <end position="187"/>
    </location>
</feature>
<organism evidence="2 3">
    <name type="scientific">Actinacidiphila epipremni</name>
    <dbReference type="NCBI Taxonomy" id="2053013"/>
    <lineage>
        <taxon>Bacteria</taxon>
        <taxon>Bacillati</taxon>
        <taxon>Actinomycetota</taxon>
        <taxon>Actinomycetes</taxon>
        <taxon>Kitasatosporales</taxon>
        <taxon>Streptomycetaceae</taxon>
        <taxon>Actinacidiphila</taxon>
    </lineage>
</organism>
<keyword evidence="3" id="KW-1185">Reference proteome</keyword>
<feature type="compositionally biased region" description="Low complexity" evidence="1">
    <location>
        <begin position="227"/>
        <end position="241"/>
    </location>
</feature>
<sequence>MNGAGLVHVALGAALPAAPGVTVALRWGARCVALTAAWGPGEGGDEHVVADLDTYQGRRLADCADVVTVGRPRSSGAARTWLARALAAHPGAALAAAPLPGGGWAVATGLRGPEASDGAPALPSGCVPDASRQVLVVGLRAGRHPLVPSCLHAYLVLVPGATLPQLAAAEVTVTPHPPPPPAPPLPAGPAAYGKQPPPISDAATCPGGPDPRPAGSPAATPDHPVCGSRAAGAAGLRRPGW</sequence>
<dbReference type="EMBL" id="JAATEJ010000022">
    <property type="protein sequence ID" value="NJP46541.1"/>
    <property type="molecule type" value="Genomic_DNA"/>
</dbReference>
<comment type="caution">
    <text evidence="2">The sequence shown here is derived from an EMBL/GenBank/DDBJ whole genome shotgun (WGS) entry which is preliminary data.</text>
</comment>
<gene>
    <name evidence="2" type="ORF">HCN08_24500</name>
</gene>
<reference evidence="2 3" key="1">
    <citation type="submission" date="2020-03" db="EMBL/GenBank/DDBJ databases">
        <title>WGS of actinomycetes isolated from Thailand.</title>
        <authorList>
            <person name="Thawai C."/>
        </authorList>
    </citation>
    <scope>NUCLEOTIDE SEQUENCE [LARGE SCALE GENOMIC DNA]</scope>
    <source>
        <strain evidence="2 3">PRB2-1</strain>
    </source>
</reference>
<dbReference type="Proteomes" id="UP000734511">
    <property type="component" value="Unassembled WGS sequence"/>
</dbReference>
<dbReference type="RefSeq" id="WP_167985390.1">
    <property type="nucleotide sequence ID" value="NZ_JAATEJ010000022.1"/>
</dbReference>
<name>A0ABX0ZVF0_9ACTN</name>
<protein>
    <submittedName>
        <fullName evidence="2">Uncharacterized protein</fullName>
    </submittedName>
</protein>
<feature type="region of interest" description="Disordered" evidence="1">
    <location>
        <begin position="172"/>
        <end position="241"/>
    </location>
</feature>
<evidence type="ECO:0000313" key="2">
    <source>
        <dbReference type="EMBL" id="NJP46541.1"/>
    </source>
</evidence>